<protein>
    <submittedName>
        <fullName evidence="2">Uncharacterized protein</fullName>
    </submittedName>
</protein>
<feature type="region of interest" description="Disordered" evidence="1">
    <location>
        <begin position="160"/>
        <end position="182"/>
    </location>
</feature>
<comment type="caution">
    <text evidence="2">The sequence shown here is derived from an EMBL/GenBank/DDBJ whole genome shotgun (WGS) entry which is preliminary data.</text>
</comment>
<evidence type="ECO:0000313" key="3">
    <source>
        <dbReference type="Proteomes" id="UP000239156"/>
    </source>
</evidence>
<evidence type="ECO:0000313" key="2">
    <source>
        <dbReference type="EMBL" id="POW04784.1"/>
    </source>
</evidence>
<reference evidence="2" key="1">
    <citation type="submission" date="2017-12" db="EMBL/GenBank/DDBJ databases">
        <title>Gene loss provides genomic basis for host adaptation in cereal stripe rust fungi.</title>
        <authorList>
            <person name="Xia C."/>
        </authorList>
    </citation>
    <scope>NUCLEOTIDE SEQUENCE [LARGE SCALE GENOMIC DNA]</scope>
    <source>
        <strain evidence="2">93-210</strain>
    </source>
</reference>
<organism evidence="2 3">
    <name type="scientific">Puccinia striiformis</name>
    <dbReference type="NCBI Taxonomy" id="27350"/>
    <lineage>
        <taxon>Eukaryota</taxon>
        <taxon>Fungi</taxon>
        <taxon>Dikarya</taxon>
        <taxon>Basidiomycota</taxon>
        <taxon>Pucciniomycotina</taxon>
        <taxon>Pucciniomycetes</taxon>
        <taxon>Pucciniales</taxon>
        <taxon>Pucciniaceae</taxon>
        <taxon>Puccinia</taxon>
    </lineage>
</organism>
<feature type="region of interest" description="Disordered" evidence="1">
    <location>
        <begin position="1"/>
        <end position="21"/>
    </location>
</feature>
<dbReference type="VEuPathDB" id="FungiDB:PSTT_10146"/>
<dbReference type="Proteomes" id="UP000239156">
    <property type="component" value="Unassembled WGS sequence"/>
</dbReference>
<dbReference type="VEuPathDB" id="FungiDB:PSHT_02294"/>
<feature type="non-terminal residue" evidence="2">
    <location>
        <position position="897"/>
    </location>
</feature>
<dbReference type="EMBL" id="PKSL01000107">
    <property type="protein sequence ID" value="POW04784.1"/>
    <property type="molecule type" value="Genomic_DNA"/>
</dbReference>
<sequence length="897" mass="103308">MRTAARIHYQHSSSTTRPSAALNAKRLEQRDKFSEPRPTTNRVASIQNNLRKLIGAATNRRGLGRDLVELLKALGHTLPISYPLITNDRPPFSMGMTLTRYDQLNPGYSQDYLLGHWWSLQWLTPEDKDLRNMRAAVRIVSLSVKQQRLGLGLSAQQQHYQTISSTERKKTGTARPRPTTNRVASIQNNPRKLIGAATTRRGLDRDLVELLKALGHTLPISCPLITNDRSPVLNGNDFDKIRSTRPELFSRLSGRSLAVFIRYILASRFDSFTLALIEYLNIPSSDTFTSSVFNTHQQILIYQILIGLSRTKRQWLTPEDKDLLYVTDTANSKYFERLLELSGSKDLSCGLGPEDLRCVMRSLRRSNHPLFWDHNLIRHIWQEIVKTDTNDNRRRTNARLGIRSILHWISVHNQHSTVTSDELHPEGALNPNRISKSSHLECGHYVYKTSYDQRTFTGRSSHPHHALTDHSFSCRAYTNEPLSRDNHKLFKNACEALQLLMKRSTSSETSSAAVEELIPQLTKTFLKVLHIDHRAPAPKIVSILWSSLGISESDYKLYQETLDSLYQLGRAELLVDFWVSLLPLINVSKTGWTIDKLLDSLTELSNPLVRSISGKPLNGFKYARLILKIIEVLKEEHDSRLMSSRRKAFRLIFERRDLHKFDWLKREERRFDRDGIDNSSRKIKNRDDYELWNSSWKLTPRRTKEEEDTQEPEPILLLSTLVGVTKLVENIRTEKTLLLLKMVVSRFIADRTPPLTPTQSRSKYLINPNPILTDYERTSLIESHLIIGNELSNKFIIDLFQDFIRSKIVPSVHDLKLLHTFLLKLNPVKTEVFWNKNAGLVNGLPWDLTDLSAIKFPNPTWDSFRIHTANHVFRHKINKLQNSNSSYNPPKSHPPQT</sequence>
<accession>A0A2S4V5I9</accession>
<proteinExistence type="predicted"/>
<gene>
    <name evidence="2" type="ORF">PSTT_10146</name>
</gene>
<keyword evidence="3" id="KW-1185">Reference proteome</keyword>
<evidence type="ECO:0000256" key="1">
    <source>
        <dbReference type="SAM" id="MobiDB-lite"/>
    </source>
</evidence>
<name>A0A2S4V5I9_9BASI</name>
<dbReference type="AlphaFoldDB" id="A0A2S4V5I9"/>